<dbReference type="PIRSF" id="PIRSF006468">
    <property type="entry name" value="BCAT1"/>
    <property type="match status" value="1"/>
</dbReference>
<comment type="cofactor">
    <cofactor evidence="1">
        <name>pyridoxal 5'-phosphate</name>
        <dbReference type="ChEBI" id="CHEBI:597326"/>
    </cofactor>
</comment>
<proteinExistence type="inferred from homology"/>
<dbReference type="EMBL" id="JANTQA010000048">
    <property type="protein sequence ID" value="KAJ3431381.1"/>
    <property type="molecule type" value="Genomic_DNA"/>
</dbReference>
<dbReference type="GO" id="GO:0004084">
    <property type="term" value="F:branched-chain-amino-acid transaminase activity"/>
    <property type="evidence" value="ECO:0007669"/>
    <property type="project" value="UniProtKB-EC"/>
</dbReference>
<keyword evidence="6" id="KW-0808">Transferase</keyword>
<evidence type="ECO:0000256" key="2">
    <source>
        <dbReference type="ARBA" id="ARBA00009320"/>
    </source>
</evidence>
<dbReference type="GO" id="GO:0008652">
    <property type="term" value="P:amino acid biosynthetic process"/>
    <property type="evidence" value="ECO:0007669"/>
    <property type="project" value="UniProtKB-KW"/>
</dbReference>
<feature type="modified residue" description="N6-(pyridoxal phosphate)lysine" evidence="9">
    <location>
        <position position="239"/>
    </location>
</feature>
<sequence>MNKKLLGLGLAFGAGIGAGLLINKCCQKTEYPMYVEGTEKDINSSKIEIIRAKKLKKKKEDPKDYQFGKTYTDHMLEIDYDEETKFSVPRIVPFHNFSMHPATSVLHYGITAFEGMKAYKDKDENIRFFRPMKNMNRFLESGRRLALPDFDPEELLKCIEMLVWLERDWIPNIKGYSCYLRPVILGTDPFIGIKPSHKFKICVFMCPVGPYYSDGFTGIQLHAQKKYLRAWEGGTGGNKLGGNYAPTLLPIKIGVKMDCKSVLFLDHENKITEAGAMNCMILWINEDNEKELITPSLDDNTILPGITRESILTLAREWGECKVTEGSVTMEQLIKAFNEKRLLEMFGCGTAAIISPITSLIYKDKTYKLSDKKDVGKFGIKLFNTILDIQHGYIEHEWSHKIEEKDF</sequence>
<name>A0AAV7YRT2_9EUKA</name>
<dbReference type="InterPro" id="IPR005786">
    <property type="entry name" value="B_amino_transII"/>
</dbReference>
<keyword evidence="5" id="KW-0028">Amino-acid biosynthesis</keyword>
<evidence type="ECO:0000256" key="6">
    <source>
        <dbReference type="ARBA" id="ARBA00022679"/>
    </source>
</evidence>
<organism evidence="10 11">
    <name type="scientific">Anaeramoeba flamelloides</name>
    <dbReference type="NCBI Taxonomy" id="1746091"/>
    <lineage>
        <taxon>Eukaryota</taxon>
        <taxon>Metamonada</taxon>
        <taxon>Anaeramoebidae</taxon>
        <taxon>Anaeramoeba</taxon>
    </lineage>
</organism>
<dbReference type="InterPro" id="IPR033939">
    <property type="entry name" value="BCAT_family"/>
</dbReference>
<dbReference type="InterPro" id="IPR001544">
    <property type="entry name" value="Aminotrans_IV"/>
</dbReference>
<evidence type="ECO:0000256" key="5">
    <source>
        <dbReference type="ARBA" id="ARBA00022605"/>
    </source>
</evidence>
<keyword evidence="8" id="KW-0100">Branched-chain amino acid biosynthesis</keyword>
<dbReference type="Pfam" id="PF01063">
    <property type="entry name" value="Aminotran_4"/>
    <property type="match status" value="1"/>
</dbReference>
<evidence type="ECO:0000256" key="9">
    <source>
        <dbReference type="PIRSR" id="PIRSR006468-1"/>
    </source>
</evidence>
<dbReference type="Proteomes" id="UP001146793">
    <property type="component" value="Unassembled WGS sequence"/>
</dbReference>
<dbReference type="EC" id="2.6.1.42" evidence="3"/>
<dbReference type="InterPro" id="IPR036038">
    <property type="entry name" value="Aminotransferase-like"/>
</dbReference>
<dbReference type="FunFam" id="3.30.470.10:FF:000002">
    <property type="entry name" value="Branched-chain-amino-acid aminotransferase"/>
    <property type="match status" value="1"/>
</dbReference>
<gene>
    <name evidence="10" type="ORF">M0812_03062</name>
</gene>
<evidence type="ECO:0000256" key="7">
    <source>
        <dbReference type="ARBA" id="ARBA00022898"/>
    </source>
</evidence>
<dbReference type="Gene3D" id="3.20.10.10">
    <property type="entry name" value="D-amino Acid Aminotransferase, subunit A, domain 2"/>
    <property type="match status" value="1"/>
</dbReference>
<evidence type="ECO:0000256" key="1">
    <source>
        <dbReference type="ARBA" id="ARBA00001933"/>
    </source>
</evidence>
<comment type="similarity">
    <text evidence="2">Belongs to the class-IV pyridoxal-phosphate-dependent aminotransferase family.</text>
</comment>
<evidence type="ECO:0000256" key="4">
    <source>
        <dbReference type="ARBA" id="ARBA00022576"/>
    </source>
</evidence>
<dbReference type="AlphaFoldDB" id="A0AAV7YRT2"/>
<dbReference type="SUPFAM" id="SSF56752">
    <property type="entry name" value="D-aminoacid aminotransferase-like PLP-dependent enzymes"/>
    <property type="match status" value="1"/>
</dbReference>
<keyword evidence="7" id="KW-0663">Pyridoxal phosphate</keyword>
<keyword evidence="4 10" id="KW-0032">Aminotransferase</keyword>
<evidence type="ECO:0000256" key="8">
    <source>
        <dbReference type="ARBA" id="ARBA00023304"/>
    </source>
</evidence>
<dbReference type="PANTHER" id="PTHR11825">
    <property type="entry name" value="SUBGROUP IIII AMINOTRANSFERASE"/>
    <property type="match status" value="1"/>
</dbReference>
<dbReference type="NCBIfam" id="TIGR01123">
    <property type="entry name" value="ilvE_II"/>
    <property type="match status" value="1"/>
</dbReference>
<evidence type="ECO:0000256" key="3">
    <source>
        <dbReference type="ARBA" id="ARBA00013053"/>
    </source>
</evidence>
<dbReference type="InterPro" id="IPR043132">
    <property type="entry name" value="BCAT-like_C"/>
</dbReference>
<dbReference type="PANTHER" id="PTHR11825:SF44">
    <property type="entry name" value="BRANCHED-CHAIN-AMINO-ACID AMINOTRANSFERASE"/>
    <property type="match status" value="1"/>
</dbReference>
<comment type="caution">
    <text evidence="10">The sequence shown here is derived from an EMBL/GenBank/DDBJ whole genome shotgun (WGS) entry which is preliminary data.</text>
</comment>
<reference evidence="10" key="1">
    <citation type="submission" date="2022-08" db="EMBL/GenBank/DDBJ databases">
        <title>Novel sulphate-reducing endosymbionts in the free-living metamonad Anaeramoeba.</title>
        <authorList>
            <person name="Jerlstrom-Hultqvist J."/>
            <person name="Cepicka I."/>
            <person name="Gallot-Lavallee L."/>
            <person name="Salas-Leiva D."/>
            <person name="Curtis B.A."/>
            <person name="Zahonova K."/>
            <person name="Pipaliya S."/>
            <person name="Dacks J."/>
            <person name="Roger A.J."/>
        </authorList>
    </citation>
    <scope>NUCLEOTIDE SEQUENCE</scope>
    <source>
        <strain evidence="10">Busselton2</strain>
    </source>
</reference>
<dbReference type="CDD" id="cd01557">
    <property type="entry name" value="BCAT_beta_family"/>
    <property type="match status" value="1"/>
</dbReference>
<dbReference type="Gene3D" id="3.30.470.10">
    <property type="match status" value="1"/>
</dbReference>
<evidence type="ECO:0000313" key="10">
    <source>
        <dbReference type="EMBL" id="KAJ3431381.1"/>
    </source>
</evidence>
<dbReference type="GO" id="GO:0009082">
    <property type="term" value="P:branched-chain amino acid biosynthetic process"/>
    <property type="evidence" value="ECO:0007669"/>
    <property type="project" value="UniProtKB-KW"/>
</dbReference>
<evidence type="ECO:0000313" key="11">
    <source>
        <dbReference type="Proteomes" id="UP001146793"/>
    </source>
</evidence>
<dbReference type="InterPro" id="IPR043131">
    <property type="entry name" value="BCAT-like_N"/>
</dbReference>
<dbReference type="NCBIfam" id="NF009897">
    <property type="entry name" value="PRK13357.1"/>
    <property type="match status" value="1"/>
</dbReference>
<accession>A0AAV7YRT2</accession>
<protein>
    <recommendedName>
        <fullName evidence="3">branched-chain-amino-acid transaminase</fullName>
        <ecNumber evidence="3">2.6.1.42</ecNumber>
    </recommendedName>
</protein>